<evidence type="ECO:0000256" key="3">
    <source>
        <dbReference type="SAM" id="Phobius"/>
    </source>
</evidence>
<accession>A0AAD9YTF6</accession>
<dbReference type="GO" id="GO:0043386">
    <property type="term" value="P:mycotoxin biosynthetic process"/>
    <property type="evidence" value="ECO:0007669"/>
    <property type="project" value="InterPro"/>
</dbReference>
<dbReference type="PANTHER" id="PTHR33365:SF4">
    <property type="entry name" value="CYCLOCHLOROTINE BIOSYNTHESIS PROTEIN O"/>
    <property type="match status" value="1"/>
</dbReference>
<keyword evidence="3" id="KW-0812">Transmembrane</keyword>
<name>A0AAD9YTF6_COLKA</name>
<keyword evidence="3" id="KW-0472">Membrane</keyword>
<gene>
    <name evidence="4" type="ORF">CKAH01_11426</name>
</gene>
<sequence>MNMSASKAYAALHYDSLPMKDLSDEDADDDASLIHGKKLTRETRGKWDIARAVIPWIAHVFLLAASATLLVITFLRKPTEAECHRLLSPYSPALEAVELVDMTFEGDFEQPSPWRGPPSPERDAAWEFIFQSDGGVNVPLENLHLLNKSTDVDWEKSDPTFGGGAVGLLEVFHQLHCLNTLRKWTYIEWYQDELPPEFDGPEYLQRLHIDHCIEMLRLSLMCTADVTPVLAWKDPEAPLGKRADFSTFHRCRNFDKIKSWMSDHRVMD</sequence>
<comment type="caution">
    <text evidence="4">The sequence shown here is derived from an EMBL/GenBank/DDBJ whole genome shotgun (WGS) entry which is preliminary data.</text>
</comment>
<organism evidence="4 5">
    <name type="scientific">Colletotrichum kahawae</name>
    <name type="common">Coffee berry disease fungus</name>
    <dbReference type="NCBI Taxonomy" id="34407"/>
    <lineage>
        <taxon>Eukaryota</taxon>
        <taxon>Fungi</taxon>
        <taxon>Dikarya</taxon>
        <taxon>Ascomycota</taxon>
        <taxon>Pezizomycotina</taxon>
        <taxon>Sordariomycetes</taxon>
        <taxon>Hypocreomycetidae</taxon>
        <taxon>Glomerellales</taxon>
        <taxon>Glomerellaceae</taxon>
        <taxon>Colletotrichum</taxon>
        <taxon>Colletotrichum gloeosporioides species complex</taxon>
    </lineage>
</organism>
<evidence type="ECO:0000256" key="1">
    <source>
        <dbReference type="ARBA" id="ARBA00004685"/>
    </source>
</evidence>
<reference evidence="4" key="1">
    <citation type="submission" date="2023-02" db="EMBL/GenBank/DDBJ databases">
        <title>Colletotrichum kahawae CIFC_Que2 genome sequencing and assembly.</title>
        <authorList>
            <person name="Baroncelli R."/>
        </authorList>
    </citation>
    <scope>NUCLEOTIDE SEQUENCE</scope>
    <source>
        <strain evidence="4">CIFC_Que2</strain>
    </source>
</reference>
<comment type="pathway">
    <text evidence="1">Mycotoxin biosynthesis.</text>
</comment>
<evidence type="ECO:0000256" key="2">
    <source>
        <dbReference type="ARBA" id="ARBA00035112"/>
    </source>
</evidence>
<keyword evidence="3" id="KW-1133">Transmembrane helix</keyword>
<dbReference type="Proteomes" id="UP001281614">
    <property type="component" value="Unassembled WGS sequence"/>
</dbReference>
<feature type="transmembrane region" description="Helical" evidence="3">
    <location>
        <begin position="53"/>
        <end position="75"/>
    </location>
</feature>
<evidence type="ECO:0008006" key="6">
    <source>
        <dbReference type="Google" id="ProtNLM"/>
    </source>
</evidence>
<proteinExistence type="inferred from homology"/>
<dbReference type="InterPro" id="IPR021765">
    <property type="entry name" value="UstYa-like"/>
</dbReference>
<evidence type="ECO:0000313" key="5">
    <source>
        <dbReference type="Proteomes" id="UP001281614"/>
    </source>
</evidence>
<dbReference type="EMBL" id="VYYT01000005">
    <property type="protein sequence ID" value="KAK2779167.1"/>
    <property type="molecule type" value="Genomic_DNA"/>
</dbReference>
<keyword evidence="5" id="KW-1185">Reference proteome</keyword>
<dbReference type="PANTHER" id="PTHR33365">
    <property type="entry name" value="YALI0B05434P"/>
    <property type="match status" value="1"/>
</dbReference>
<evidence type="ECO:0000313" key="4">
    <source>
        <dbReference type="EMBL" id="KAK2779167.1"/>
    </source>
</evidence>
<dbReference type="AlphaFoldDB" id="A0AAD9YTF6"/>
<protein>
    <recommendedName>
        <fullName evidence="6">Tat pathway signal sequence</fullName>
    </recommendedName>
</protein>
<dbReference type="Pfam" id="PF11807">
    <property type="entry name" value="UstYa"/>
    <property type="match status" value="1"/>
</dbReference>
<comment type="similarity">
    <text evidence="2">Belongs to the ustYa family.</text>
</comment>